<dbReference type="AlphaFoldDB" id="A0AAN8NA89"/>
<keyword evidence="2" id="KW-1185">Reference proteome</keyword>
<organism evidence="1 2">
    <name type="scientific">Arthrobotrys conoides</name>
    <dbReference type="NCBI Taxonomy" id="74498"/>
    <lineage>
        <taxon>Eukaryota</taxon>
        <taxon>Fungi</taxon>
        <taxon>Dikarya</taxon>
        <taxon>Ascomycota</taxon>
        <taxon>Pezizomycotina</taxon>
        <taxon>Orbiliomycetes</taxon>
        <taxon>Orbiliales</taxon>
        <taxon>Orbiliaceae</taxon>
        <taxon>Arthrobotrys</taxon>
    </lineage>
</organism>
<reference evidence="1 2" key="1">
    <citation type="submission" date="2019-10" db="EMBL/GenBank/DDBJ databases">
        <authorList>
            <person name="Palmer J.M."/>
        </authorList>
    </citation>
    <scope>NUCLEOTIDE SEQUENCE [LARGE SCALE GENOMIC DNA]</scope>
    <source>
        <strain evidence="1 2">TWF506</strain>
    </source>
</reference>
<sequence>MSSGRKKTEENAETCIALLDPDRQYLVDNIFHQELTEDRKTQLSEAKRYHAQYLSDAKKKEFWEFFGVTDGQDWNVIKDTIRGVHLAYIREHSLDEFTRSQRIPNEHLARIFDAISTQKIFEEVSVRPKPFDAYAYWLLLNHLEGIRKTKPSKSRE</sequence>
<proteinExistence type="predicted"/>
<name>A0AAN8NA89_9PEZI</name>
<protein>
    <submittedName>
        <fullName evidence="1">Uncharacterized protein</fullName>
    </submittedName>
</protein>
<gene>
    <name evidence="1" type="ORF">TWF506_004386</name>
</gene>
<comment type="caution">
    <text evidence="1">The sequence shown here is derived from an EMBL/GenBank/DDBJ whole genome shotgun (WGS) entry which is preliminary data.</text>
</comment>
<accession>A0AAN8NA89</accession>
<evidence type="ECO:0000313" key="2">
    <source>
        <dbReference type="Proteomes" id="UP001307849"/>
    </source>
</evidence>
<evidence type="ECO:0000313" key="1">
    <source>
        <dbReference type="EMBL" id="KAK6498147.1"/>
    </source>
</evidence>
<dbReference type="Proteomes" id="UP001307849">
    <property type="component" value="Unassembled WGS sequence"/>
</dbReference>
<dbReference type="EMBL" id="JAVHJM010000014">
    <property type="protein sequence ID" value="KAK6498147.1"/>
    <property type="molecule type" value="Genomic_DNA"/>
</dbReference>